<feature type="compositionally biased region" description="Low complexity" evidence="1">
    <location>
        <begin position="172"/>
        <end position="185"/>
    </location>
</feature>
<evidence type="ECO:0000313" key="2">
    <source>
        <dbReference type="EMBL" id="KAF9781780.1"/>
    </source>
</evidence>
<protein>
    <submittedName>
        <fullName evidence="2">Uncharacterized protein</fullName>
    </submittedName>
</protein>
<reference evidence="2" key="1">
    <citation type="journal article" date="2020" name="Nat. Commun.">
        <title>Large-scale genome sequencing of mycorrhizal fungi provides insights into the early evolution of symbiotic traits.</title>
        <authorList>
            <person name="Miyauchi S."/>
            <person name="Kiss E."/>
            <person name="Kuo A."/>
            <person name="Drula E."/>
            <person name="Kohler A."/>
            <person name="Sanchez-Garcia M."/>
            <person name="Morin E."/>
            <person name="Andreopoulos B."/>
            <person name="Barry K.W."/>
            <person name="Bonito G."/>
            <person name="Buee M."/>
            <person name="Carver A."/>
            <person name="Chen C."/>
            <person name="Cichocki N."/>
            <person name="Clum A."/>
            <person name="Culley D."/>
            <person name="Crous P.W."/>
            <person name="Fauchery L."/>
            <person name="Girlanda M."/>
            <person name="Hayes R.D."/>
            <person name="Keri Z."/>
            <person name="LaButti K."/>
            <person name="Lipzen A."/>
            <person name="Lombard V."/>
            <person name="Magnuson J."/>
            <person name="Maillard F."/>
            <person name="Murat C."/>
            <person name="Nolan M."/>
            <person name="Ohm R.A."/>
            <person name="Pangilinan J."/>
            <person name="Pereira M.F."/>
            <person name="Perotto S."/>
            <person name="Peter M."/>
            <person name="Pfister S."/>
            <person name="Riley R."/>
            <person name="Sitrit Y."/>
            <person name="Stielow J.B."/>
            <person name="Szollosi G."/>
            <person name="Zifcakova L."/>
            <person name="Stursova M."/>
            <person name="Spatafora J.W."/>
            <person name="Tedersoo L."/>
            <person name="Vaario L.M."/>
            <person name="Yamada A."/>
            <person name="Yan M."/>
            <person name="Wang P."/>
            <person name="Xu J."/>
            <person name="Bruns T."/>
            <person name="Baldrian P."/>
            <person name="Vilgalys R."/>
            <person name="Dunand C."/>
            <person name="Henrissat B."/>
            <person name="Grigoriev I.V."/>
            <person name="Hibbett D."/>
            <person name="Nagy L.G."/>
            <person name="Martin F.M."/>
        </authorList>
    </citation>
    <scope>NUCLEOTIDE SEQUENCE</scope>
    <source>
        <strain evidence="2">UH-Tt-Lm1</strain>
    </source>
</reference>
<name>A0A9P6H8K8_9AGAM</name>
<organism evidence="2 3">
    <name type="scientific">Thelephora terrestris</name>
    <dbReference type="NCBI Taxonomy" id="56493"/>
    <lineage>
        <taxon>Eukaryota</taxon>
        <taxon>Fungi</taxon>
        <taxon>Dikarya</taxon>
        <taxon>Basidiomycota</taxon>
        <taxon>Agaricomycotina</taxon>
        <taxon>Agaricomycetes</taxon>
        <taxon>Thelephorales</taxon>
        <taxon>Thelephoraceae</taxon>
        <taxon>Thelephora</taxon>
    </lineage>
</organism>
<dbReference type="Proteomes" id="UP000736335">
    <property type="component" value="Unassembled WGS sequence"/>
</dbReference>
<dbReference type="EMBL" id="WIUZ02000013">
    <property type="protein sequence ID" value="KAF9781780.1"/>
    <property type="molecule type" value="Genomic_DNA"/>
</dbReference>
<feature type="region of interest" description="Disordered" evidence="1">
    <location>
        <begin position="170"/>
        <end position="193"/>
    </location>
</feature>
<evidence type="ECO:0000256" key="1">
    <source>
        <dbReference type="SAM" id="MobiDB-lite"/>
    </source>
</evidence>
<evidence type="ECO:0000313" key="3">
    <source>
        <dbReference type="Proteomes" id="UP000736335"/>
    </source>
</evidence>
<sequence>MKYSYSSPKSTILQDGKIKPGIYKIQNIVSKTYVDIKDDARELCGRPLSALEKTRGLWEILPLGAGYTIRKAGPASSGKPDQYCIMLQGMGGGSAVSVSEFPVAWKLVVVEDDKYKGFEYFRIFWGSTNMVWDLASWGAAHDGTRVQVMGNGKLEPCRIWELIPVKVDSFNSQPSSSKSRMDSSSVVPPYEEHAASGEHSCTCSHAATEPSDDGYGTTVIEVTTVTTRKKYRVED</sequence>
<proteinExistence type="predicted"/>
<dbReference type="AlphaFoldDB" id="A0A9P6H8K8"/>
<dbReference type="Gene3D" id="2.80.10.50">
    <property type="match status" value="1"/>
</dbReference>
<accession>A0A9P6H8K8</accession>
<comment type="caution">
    <text evidence="2">The sequence shown here is derived from an EMBL/GenBank/DDBJ whole genome shotgun (WGS) entry which is preliminary data.</text>
</comment>
<keyword evidence="3" id="KW-1185">Reference proteome</keyword>
<gene>
    <name evidence="2" type="ORF">BJ322DRAFT_244214</name>
</gene>
<reference evidence="2" key="2">
    <citation type="submission" date="2020-11" db="EMBL/GenBank/DDBJ databases">
        <authorList>
            <consortium name="DOE Joint Genome Institute"/>
            <person name="Kuo A."/>
            <person name="Miyauchi S."/>
            <person name="Kiss E."/>
            <person name="Drula E."/>
            <person name="Kohler A."/>
            <person name="Sanchez-Garcia M."/>
            <person name="Andreopoulos B."/>
            <person name="Barry K.W."/>
            <person name="Bonito G."/>
            <person name="Buee M."/>
            <person name="Carver A."/>
            <person name="Chen C."/>
            <person name="Cichocki N."/>
            <person name="Clum A."/>
            <person name="Culley D."/>
            <person name="Crous P.W."/>
            <person name="Fauchery L."/>
            <person name="Girlanda M."/>
            <person name="Hayes R."/>
            <person name="Keri Z."/>
            <person name="Labutti K."/>
            <person name="Lipzen A."/>
            <person name="Lombard V."/>
            <person name="Magnuson J."/>
            <person name="Maillard F."/>
            <person name="Morin E."/>
            <person name="Murat C."/>
            <person name="Nolan M."/>
            <person name="Ohm R."/>
            <person name="Pangilinan J."/>
            <person name="Pereira M."/>
            <person name="Perotto S."/>
            <person name="Peter M."/>
            <person name="Riley R."/>
            <person name="Sitrit Y."/>
            <person name="Stielow B."/>
            <person name="Szollosi G."/>
            <person name="Zifcakova L."/>
            <person name="Stursova M."/>
            <person name="Spatafora J.W."/>
            <person name="Tedersoo L."/>
            <person name="Vaario L.-M."/>
            <person name="Yamada A."/>
            <person name="Yan M."/>
            <person name="Wang P."/>
            <person name="Xu J."/>
            <person name="Bruns T."/>
            <person name="Baldrian P."/>
            <person name="Vilgalys R."/>
            <person name="Henrissat B."/>
            <person name="Grigoriev I.V."/>
            <person name="Hibbett D."/>
            <person name="Nagy L.G."/>
            <person name="Martin F.M."/>
        </authorList>
    </citation>
    <scope>NUCLEOTIDE SEQUENCE</scope>
    <source>
        <strain evidence="2">UH-Tt-Lm1</strain>
    </source>
</reference>
<dbReference type="OrthoDB" id="3228793at2759"/>